<keyword evidence="2" id="KW-1185">Reference proteome</keyword>
<organism evidence="1 2">
    <name type="scientific">Pseudomonas phage Itty13</name>
    <dbReference type="NCBI Taxonomy" id="2805750"/>
    <lineage>
        <taxon>Viruses</taxon>
        <taxon>Duplodnaviria</taxon>
        <taxon>Heunggongvirae</taxon>
        <taxon>Uroviricota</taxon>
        <taxon>Caudoviricetes</taxon>
        <taxon>Ittyvirus</taxon>
        <taxon>Ittyvirus itty13</taxon>
    </lineage>
</organism>
<name>A0A889IR87_9CAUD</name>
<evidence type="ECO:0000313" key="1">
    <source>
        <dbReference type="EMBL" id="QRE00624.1"/>
    </source>
</evidence>
<dbReference type="EMBL" id="MW460249">
    <property type="protein sequence ID" value="QRE00624.1"/>
    <property type="molecule type" value="Genomic_DNA"/>
</dbReference>
<dbReference type="KEGG" id="vg:77947891"/>
<evidence type="ECO:0000313" key="2">
    <source>
        <dbReference type="Proteomes" id="UP000610026"/>
    </source>
</evidence>
<dbReference type="GeneID" id="77947891"/>
<sequence>MRGNSPMTSHDRNLLKTDDILAFQRWMDENKLPWRKGKGEFELMQVKLSRGWAAIFTNTAGAVTTPAALREMIARFKKGLPYTGQTPRSQAQAEGADFLNDLRDDIAMRVLPSLLIDAYHTRGSTPEAMAESAYDIADAMLAERAKRLGRGSQA</sequence>
<dbReference type="Proteomes" id="UP000610026">
    <property type="component" value="Segment"/>
</dbReference>
<dbReference type="RefSeq" id="YP_010671637.1">
    <property type="nucleotide sequence ID" value="NC_070969.1"/>
</dbReference>
<accession>A0A889IR87</accession>
<reference evidence="1" key="1">
    <citation type="submission" date="2021-01" db="EMBL/GenBank/DDBJ databases">
        <authorList>
            <person name="Ben Porat S."/>
            <person name="Alkalay-Oren S."/>
            <person name="Coppenhagen-Glazer S."/>
            <person name="Hazan R."/>
        </authorList>
    </citation>
    <scope>NUCLEOTIDE SEQUENCE</scope>
</reference>
<proteinExistence type="predicted"/>
<protein>
    <submittedName>
        <fullName evidence="1">Uncharacterized protein</fullName>
    </submittedName>
</protein>